<dbReference type="GO" id="GO:0004252">
    <property type="term" value="F:serine-type endopeptidase activity"/>
    <property type="evidence" value="ECO:0007669"/>
    <property type="project" value="TreeGrafter"/>
</dbReference>
<protein>
    <recommendedName>
        <fullName evidence="3">Dipeptidyl-peptidase V</fullName>
    </recommendedName>
</protein>
<evidence type="ECO:0000256" key="3">
    <source>
        <dbReference type="ARBA" id="ARBA00032829"/>
    </source>
</evidence>
<keyword evidence="4" id="KW-0732">Signal</keyword>
<gene>
    <name evidence="6" type="ORF">H4219_003685</name>
</gene>
<evidence type="ECO:0000313" key="7">
    <source>
        <dbReference type="Proteomes" id="UP001150538"/>
    </source>
</evidence>
<evidence type="ECO:0000256" key="4">
    <source>
        <dbReference type="SAM" id="SignalP"/>
    </source>
</evidence>
<dbReference type="Proteomes" id="UP001150538">
    <property type="component" value="Unassembled WGS sequence"/>
</dbReference>
<sequence length="720" mass="80598">MARLSTQSSSSLSLRGLAMLISMALFCLVHIPPTVKAQDTPIKEPFRHLDLLEMEQPQWMTVSPNGEYTLVSTVKSLVNNQQIGTYYVIKTDTNEITQIQNADFYPTEPPVWLDHQTVAYSNGTDLVFFQAPFIWPIRSLWKHGTQIIPFRYVPERSRLYYYANLSVKSIPNDPNSQNQYFTNINSIQVFLPGQGTITQTSGQETWTMGDRVTQEYIQAMPPFPRDQGQWSIGGGDVSRDGDYMVQVANAYNRPGVVLTDGAIYLSSTSFVEGRGGSPQEAKRINPKTDSPVEGVGFSPDRKYVCWTQRPRANALYDNPILYVYDVDTGKTIKLGEKLDRPISKPKFSRDSKTIYALVEDKGDIVMYSFTLDPKDTPKPLTPKNAVVAGMYPVANDAVMFMMSTGTNPGEMFKLDTNTQTTTRTTNFGQSYYNNKFVCPVEKLAVKNTNITVGALLTFPYGYNPKDTTNAASSKRYPLLVIVHDSPNNAGRHEWVYDGISPQVYAGAGFAVVSINVRGSSGYGKKYGEANYANWGKGPAQDVTAVVNNIANKYQFIDCENLHYMGYRYGAYLGMYMSGYTKNFKGMILDSGFFDLRTTYMLSSIDAPIMHSYFGGDPDEEKFRQKYIDNNPANPKVINKLDTNSLVFSRGLDPVEGIVNQVNMFGYHQTVLGNNGTSEYYAINNSGLSYLRTFDLKTFMTKSLLALSSWADVDLPYTVSE</sequence>
<dbReference type="Pfam" id="PF00326">
    <property type="entry name" value="Peptidase_S9"/>
    <property type="match status" value="1"/>
</dbReference>
<comment type="caution">
    <text evidence="6">The sequence shown here is derived from an EMBL/GenBank/DDBJ whole genome shotgun (WGS) entry which is preliminary data.</text>
</comment>
<evidence type="ECO:0000256" key="1">
    <source>
        <dbReference type="ARBA" id="ARBA00010040"/>
    </source>
</evidence>
<feature type="signal peptide" evidence="4">
    <location>
        <begin position="1"/>
        <end position="37"/>
    </location>
</feature>
<evidence type="ECO:0000256" key="2">
    <source>
        <dbReference type="ARBA" id="ARBA00022801"/>
    </source>
</evidence>
<dbReference type="InterPro" id="IPR011042">
    <property type="entry name" value="6-blade_b-propeller_TolB-like"/>
</dbReference>
<dbReference type="Gene3D" id="2.120.10.30">
    <property type="entry name" value="TolB, C-terminal domain"/>
    <property type="match status" value="1"/>
</dbReference>
<dbReference type="PANTHER" id="PTHR42776:SF4">
    <property type="entry name" value="ACYLAMINO-ACID-RELEASING ENZYME"/>
    <property type="match status" value="1"/>
</dbReference>
<feature type="chain" id="PRO_5040739774" description="Dipeptidyl-peptidase V" evidence="4">
    <location>
        <begin position="38"/>
        <end position="720"/>
    </location>
</feature>
<organism evidence="6 7">
    <name type="scientific">Mycoemilia scoparia</name>
    <dbReference type="NCBI Taxonomy" id="417184"/>
    <lineage>
        <taxon>Eukaryota</taxon>
        <taxon>Fungi</taxon>
        <taxon>Fungi incertae sedis</taxon>
        <taxon>Zoopagomycota</taxon>
        <taxon>Kickxellomycotina</taxon>
        <taxon>Kickxellomycetes</taxon>
        <taxon>Kickxellales</taxon>
        <taxon>Kickxellaceae</taxon>
        <taxon>Mycoemilia</taxon>
    </lineage>
</organism>
<keyword evidence="2" id="KW-0378">Hydrolase</keyword>
<comment type="similarity">
    <text evidence="1">Belongs to the peptidase S9C family.</text>
</comment>
<accession>A0A9W8DSL0</accession>
<dbReference type="AlphaFoldDB" id="A0A9W8DSL0"/>
<proteinExistence type="inferred from homology"/>
<dbReference type="SUPFAM" id="SSF53474">
    <property type="entry name" value="alpha/beta-Hydrolases"/>
    <property type="match status" value="1"/>
</dbReference>
<evidence type="ECO:0000259" key="5">
    <source>
        <dbReference type="Pfam" id="PF00326"/>
    </source>
</evidence>
<dbReference type="Gene3D" id="3.40.50.1820">
    <property type="entry name" value="alpha/beta hydrolase"/>
    <property type="match status" value="1"/>
</dbReference>
<dbReference type="OrthoDB" id="43744at2759"/>
<reference evidence="6" key="1">
    <citation type="submission" date="2022-07" db="EMBL/GenBank/DDBJ databases">
        <title>Phylogenomic reconstructions and comparative analyses of Kickxellomycotina fungi.</title>
        <authorList>
            <person name="Reynolds N.K."/>
            <person name="Stajich J.E."/>
            <person name="Barry K."/>
            <person name="Grigoriev I.V."/>
            <person name="Crous P."/>
            <person name="Smith M.E."/>
        </authorList>
    </citation>
    <scope>NUCLEOTIDE SEQUENCE</scope>
    <source>
        <strain evidence="6">NBRC 100468</strain>
    </source>
</reference>
<keyword evidence="7" id="KW-1185">Reference proteome</keyword>
<dbReference type="SUPFAM" id="SSF82171">
    <property type="entry name" value="DPP6 N-terminal domain-like"/>
    <property type="match status" value="1"/>
</dbReference>
<name>A0A9W8DSL0_9FUNG</name>
<dbReference type="InterPro" id="IPR029058">
    <property type="entry name" value="AB_hydrolase_fold"/>
</dbReference>
<evidence type="ECO:0000313" key="6">
    <source>
        <dbReference type="EMBL" id="KAJ1916621.1"/>
    </source>
</evidence>
<dbReference type="PANTHER" id="PTHR42776">
    <property type="entry name" value="SERINE PEPTIDASE S9 FAMILY MEMBER"/>
    <property type="match status" value="1"/>
</dbReference>
<dbReference type="EMBL" id="JANBPU010000097">
    <property type="protein sequence ID" value="KAJ1916621.1"/>
    <property type="molecule type" value="Genomic_DNA"/>
</dbReference>
<dbReference type="GO" id="GO:0006508">
    <property type="term" value="P:proteolysis"/>
    <property type="evidence" value="ECO:0007669"/>
    <property type="project" value="InterPro"/>
</dbReference>
<dbReference type="InterPro" id="IPR001375">
    <property type="entry name" value="Peptidase_S9_cat"/>
</dbReference>
<feature type="domain" description="Peptidase S9 prolyl oligopeptidase catalytic" evidence="5">
    <location>
        <begin position="500"/>
        <end position="643"/>
    </location>
</feature>